<feature type="domain" description="Kazal-like" evidence="2">
    <location>
        <begin position="88"/>
        <end position="141"/>
    </location>
</feature>
<keyword evidence="4" id="KW-1185">Reference proteome</keyword>
<dbReference type="InterPro" id="IPR036058">
    <property type="entry name" value="Kazal_dom_sf"/>
</dbReference>
<dbReference type="PROSITE" id="PS51465">
    <property type="entry name" value="KAZAL_2"/>
    <property type="match status" value="1"/>
</dbReference>
<dbReference type="PANTHER" id="PTHR21179">
    <property type="entry name" value="SERINE-TYPE ENDOPEPTIDASE INHIBITOR"/>
    <property type="match status" value="1"/>
</dbReference>
<sequence length="143" mass="16392">MALFVIFGFTLVELITFIDQASTLPAIAETKRAKRQFDSIIFPDDQNQIFFDEDNDGFAQRTPVRIPDRERTTQFPMRRTTVPVPGMGTTRTACENRCLTTTQYDPVCGDNNVTYMNMARYRCAINCGQRIRIVALRACPRVR</sequence>
<evidence type="ECO:0000256" key="1">
    <source>
        <dbReference type="SAM" id="SignalP"/>
    </source>
</evidence>
<evidence type="ECO:0000259" key="2">
    <source>
        <dbReference type="PROSITE" id="PS51465"/>
    </source>
</evidence>
<protein>
    <recommendedName>
        <fullName evidence="2">Kazal-like domain-containing protein</fullName>
    </recommendedName>
</protein>
<dbReference type="AlphaFoldDB" id="A0ABD1E3Z0"/>
<dbReference type="EMBL" id="JBDJPC010000012">
    <property type="protein sequence ID" value="KAL1489275.1"/>
    <property type="molecule type" value="Genomic_DNA"/>
</dbReference>
<dbReference type="Gene3D" id="3.30.60.30">
    <property type="match status" value="1"/>
</dbReference>
<dbReference type="InterPro" id="IPR039932">
    <property type="entry name" value="Spink4-like"/>
</dbReference>
<dbReference type="Pfam" id="PF07648">
    <property type="entry name" value="Kazal_2"/>
    <property type="match status" value="1"/>
</dbReference>
<dbReference type="SUPFAM" id="SSF100895">
    <property type="entry name" value="Kazal-type serine protease inhibitors"/>
    <property type="match status" value="1"/>
</dbReference>
<evidence type="ECO:0000313" key="4">
    <source>
        <dbReference type="Proteomes" id="UP001566132"/>
    </source>
</evidence>
<feature type="signal peptide" evidence="1">
    <location>
        <begin position="1"/>
        <end position="23"/>
    </location>
</feature>
<proteinExistence type="predicted"/>
<organism evidence="3 4">
    <name type="scientific">Hypothenemus hampei</name>
    <name type="common">Coffee berry borer</name>
    <dbReference type="NCBI Taxonomy" id="57062"/>
    <lineage>
        <taxon>Eukaryota</taxon>
        <taxon>Metazoa</taxon>
        <taxon>Ecdysozoa</taxon>
        <taxon>Arthropoda</taxon>
        <taxon>Hexapoda</taxon>
        <taxon>Insecta</taxon>
        <taxon>Pterygota</taxon>
        <taxon>Neoptera</taxon>
        <taxon>Endopterygota</taxon>
        <taxon>Coleoptera</taxon>
        <taxon>Polyphaga</taxon>
        <taxon>Cucujiformia</taxon>
        <taxon>Curculionidae</taxon>
        <taxon>Scolytinae</taxon>
        <taxon>Hypothenemus</taxon>
    </lineage>
</organism>
<comment type="caution">
    <text evidence="3">The sequence shown here is derived from an EMBL/GenBank/DDBJ whole genome shotgun (WGS) entry which is preliminary data.</text>
</comment>
<keyword evidence="1" id="KW-0732">Signal</keyword>
<accession>A0ABD1E3Z0</accession>
<dbReference type="Proteomes" id="UP001566132">
    <property type="component" value="Unassembled WGS sequence"/>
</dbReference>
<name>A0ABD1E3Z0_HYPHA</name>
<dbReference type="PANTHER" id="PTHR21179:SF1">
    <property type="entry name" value="KAZ1-TYPE SERINE PROTEASE INHIBITOR-LIKE PROTEIN TYPE EPSILON-RELATED"/>
    <property type="match status" value="1"/>
</dbReference>
<gene>
    <name evidence="3" type="ORF">ABEB36_014205</name>
</gene>
<reference evidence="3 4" key="1">
    <citation type="submission" date="2024-05" db="EMBL/GenBank/DDBJ databases">
        <title>Genetic variation in Jamaican populations of the coffee berry borer (Hypothenemus hampei).</title>
        <authorList>
            <person name="Errbii M."/>
            <person name="Myrie A."/>
        </authorList>
    </citation>
    <scope>NUCLEOTIDE SEQUENCE [LARGE SCALE GENOMIC DNA]</scope>
    <source>
        <strain evidence="3">JA-Hopewell-2020-01-JO</strain>
        <tissue evidence="3">Whole body</tissue>
    </source>
</reference>
<dbReference type="CDD" id="cd00104">
    <property type="entry name" value="KAZAL_FS"/>
    <property type="match status" value="1"/>
</dbReference>
<evidence type="ECO:0000313" key="3">
    <source>
        <dbReference type="EMBL" id="KAL1489275.1"/>
    </source>
</evidence>
<feature type="chain" id="PRO_5044742701" description="Kazal-like domain-containing protein" evidence="1">
    <location>
        <begin position="24"/>
        <end position="143"/>
    </location>
</feature>
<dbReference type="InterPro" id="IPR002350">
    <property type="entry name" value="Kazal_dom"/>
</dbReference>